<name>A0A6M3JGK5_9ZZZZ</name>
<protein>
    <submittedName>
        <fullName evidence="2">Uncharacterized protein</fullName>
    </submittedName>
</protein>
<dbReference type="EMBL" id="MT141668">
    <property type="protein sequence ID" value="QJA68996.1"/>
    <property type="molecule type" value="Genomic_DNA"/>
</dbReference>
<reference evidence="2" key="1">
    <citation type="submission" date="2020-03" db="EMBL/GenBank/DDBJ databases">
        <title>The deep terrestrial virosphere.</title>
        <authorList>
            <person name="Holmfeldt K."/>
            <person name="Nilsson E."/>
            <person name="Simone D."/>
            <person name="Lopez-Fernandez M."/>
            <person name="Wu X."/>
            <person name="de Brujin I."/>
            <person name="Lundin D."/>
            <person name="Andersson A."/>
            <person name="Bertilsson S."/>
            <person name="Dopson M."/>
        </authorList>
    </citation>
    <scope>NUCLEOTIDE SEQUENCE</scope>
    <source>
        <strain evidence="2">MM415A05225</strain>
        <strain evidence="1">MM415B00526</strain>
    </source>
</reference>
<dbReference type="EMBL" id="MT141516">
    <property type="protein sequence ID" value="QJA64279.1"/>
    <property type="molecule type" value="Genomic_DNA"/>
</dbReference>
<organism evidence="2">
    <name type="scientific">viral metagenome</name>
    <dbReference type="NCBI Taxonomy" id="1070528"/>
    <lineage>
        <taxon>unclassified sequences</taxon>
        <taxon>metagenomes</taxon>
        <taxon>organismal metagenomes</taxon>
    </lineage>
</organism>
<accession>A0A6M3JGK5</accession>
<gene>
    <name evidence="2" type="ORF">MM415A05225_0003</name>
    <name evidence="1" type="ORF">MM415B00526_0042</name>
</gene>
<dbReference type="AlphaFoldDB" id="A0A6M3JGK5"/>
<evidence type="ECO:0000313" key="1">
    <source>
        <dbReference type="EMBL" id="QJA64279.1"/>
    </source>
</evidence>
<evidence type="ECO:0000313" key="2">
    <source>
        <dbReference type="EMBL" id="QJA68996.1"/>
    </source>
</evidence>
<sequence length="73" mass="8739">MPEFWTLCDNKSKAVLIQLHWEEHNCFPDFYYELKNPKPIKPVINAPDFKELETMETERIMQEPPRKIGRGGY</sequence>
<proteinExistence type="predicted"/>